<dbReference type="GO" id="GO:0006355">
    <property type="term" value="P:regulation of DNA-templated transcription"/>
    <property type="evidence" value="ECO:0007669"/>
    <property type="project" value="InterPro"/>
</dbReference>
<dbReference type="SUPFAM" id="SSF143100">
    <property type="entry name" value="TTHA1013/TTHA0281-like"/>
    <property type="match status" value="1"/>
</dbReference>
<dbReference type="InterPro" id="IPR035069">
    <property type="entry name" value="TTHA1013/TTHA0281-like"/>
</dbReference>
<comment type="caution">
    <text evidence="1">The sequence shown here is derived from an EMBL/GenBank/DDBJ whole genome shotgun (WGS) entry which is preliminary data.</text>
</comment>
<accession>A0AAP4F731</accession>
<dbReference type="Pfam" id="PF05534">
    <property type="entry name" value="HicB"/>
    <property type="match status" value="1"/>
</dbReference>
<dbReference type="Proteomes" id="UP001226160">
    <property type="component" value="Unassembled WGS sequence"/>
</dbReference>
<protein>
    <submittedName>
        <fullName evidence="1">Type II toxin-antitoxin system HicB family antitoxin</fullName>
    </submittedName>
</protein>
<dbReference type="InterPro" id="IPR010985">
    <property type="entry name" value="Ribbon_hlx_hlx"/>
</dbReference>
<dbReference type="AlphaFoldDB" id="A0AAP4F731"/>
<gene>
    <name evidence="1" type="ORF">QPX54_00630</name>
</gene>
<name>A0AAP4F731_9CORY</name>
<sequence length="108" mass="12025">MDVNKYTYQVSWSEEDQEYVATVAEFPSLSWLDVDRQQAEQGLLDLVAEVVEDIEASGELAPIPLGNRRYSGKFNVRTSPSLHRRLSIEAISEGISLNALVNQKLASA</sequence>
<evidence type="ECO:0000313" key="2">
    <source>
        <dbReference type="Proteomes" id="UP001226160"/>
    </source>
</evidence>
<dbReference type="InterPro" id="IPR008651">
    <property type="entry name" value="Uncharacterised_HicB"/>
</dbReference>
<proteinExistence type="predicted"/>
<organism evidence="1 2">
    <name type="scientific">Corynebacterium propinquum</name>
    <dbReference type="NCBI Taxonomy" id="43769"/>
    <lineage>
        <taxon>Bacteria</taxon>
        <taxon>Bacillati</taxon>
        <taxon>Actinomycetota</taxon>
        <taxon>Actinomycetes</taxon>
        <taxon>Mycobacteriales</taxon>
        <taxon>Corynebacteriaceae</taxon>
        <taxon>Corynebacterium</taxon>
    </lineage>
</organism>
<dbReference type="EMBL" id="JASNVP010000001">
    <property type="protein sequence ID" value="MDK4325029.1"/>
    <property type="molecule type" value="Genomic_DNA"/>
</dbReference>
<reference evidence="1" key="1">
    <citation type="submission" date="2023-05" db="EMBL/GenBank/DDBJ databases">
        <title>Metabolic capabilities are highly conserved among human nasal-associated Corynebacterium species in pangenomic analyses.</title>
        <authorList>
            <person name="Tran T.H."/>
            <person name="Roberts A.Q."/>
            <person name="Escapa I.F."/>
            <person name="Gao W."/>
            <person name="Conlan S."/>
            <person name="Kong H."/>
            <person name="Segre J.A."/>
            <person name="Kelly M.S."/>
            <person name="Lemon K.P."/>
        </authorList>
    </citation>
    <scope>NUCLEOTIDE SEQUENCE</scope>
    <source>
        <strain evidence="1">KPL2654</strain>
    </source>
</reference>
<evidence type="ECO:0000313" key="1">
    <source>
        <dbReference type="EMBL" id="MDK4325029.1"/>
    </source>
</evidence>
<dbReference type="RefSeq" id="WP_147579066.1">
    <property type="nucleotide sequence ID" value="NZ_CABIYR010000005.1"/>
</dbReference>
<dbReference type="SUPFAM" id="SSF47598">
    <property type="entry name" value="Ribbon-helix-helix"/>
    <property type="match status" value="1"/>
</dbReference>